<dbReference type="AlphaFoldDB" id="A0A168A4A7"/>
<feature type="compositionally biased region" description="Basic residues" evidence="1">
    <location>
        <begin position="648"/>
        <end position="659"/>
    </location>
</feature>
<feature type="compositionally biased region" description="Low complexity" evidence="1">
    <location>
        <begin position="625"/>
        <end position="638"/>
    </location>
</feature>
<accession>A0A168A4A7</accession>
<proteinExistence type="predicted"/>
<reference evidence="2 3" key="1">
    <citation type="journal article" date="2016" name="Genome Biol. Evol.">
        <title>Divergent and convergent evolution of fungal pathogenicity.</title>
        <authorList>
            <person name="Shang Y."/>
            <person name="Xiao G."/>
            <person name="Zheng P."/>
            <person name="Cen K."/>
            <person name="Zhan S."/>
            <person name="Wang C."/>
        </authorList>
    </citation>
    <scope>NUCLEOTIDE SEQUENCE [LARGE SCALE GENOMIC DNA]</scope>
    <source>
        <strain evidence="2 3">ARSEF 7405</strain>
    </source>
</reference>
<protein>
    <submittedName>
        <fullName evidence="2">Uncharacterized protein</fullName>
    </submittedName>
</protein>
<organism evidence="2 3">
    <name type="scientific">Ascosphaera apis ARSEF 7405</name>
    <dbReference type="NCBI Taxonomy" id="392613"/>
    <lineage>
        <taxon>Eukaryota</taxon>
        <taxon>Fungi</taxon>
        <taxon>Dikarya</taxon>
        <taxon>Ascomycota</taxon>
        <taxon>Pezizomycotina</taxon>
        <taxon>Eurotiomycetes</taxon>
        <taxon>Eurotiomycetidae</taxon>
        <taxon>Onygenales</taxon>
        <taxon>Ascosphaeraceae</taxon>
        <taxon>Ascosphaera</taxon>
    </lineage>
</organism>
<feature type="compositionally biased region" description="Basic and acidic residues" evidence="1">
    <location>
        <begin position="131"/>
        <end position="142"/>
    </location>
</feature>
<evidence type="ECO:0000313" key="2">
    <source>
        <dbReference type="EMBL" id="KZZ93451.1"/>
    </source>
</evidence>
<keyword evidence="3" id="KW-1185">Reference proteome</keyword>
<dbReference type="VEuPathDB" id="FungiDB:AAP_02243"/>
<gene>
    <name evidence="2" type="ORF">AAP_02243</name>
</gene>
<feature type="compositionally biased region" description="Basic and acidic residues" evidence="1">
    <location>
        <begin position="394"/>
        <end position="408"/>
    </location>
</feature>
<feature type="compositionally biased region" description="Polar residues" evidence="1">
    <location>
        <begin position="735"/>
        <end position="749"/>
    </location>
</feature>
<evidence type="ECO:0000313" key="3">
    <source>
        <dbReference type="Proteomes" id="UP000242877"/>
    </source>
</evidence>
<feature type="compositionally biased region" description="Basic and acidic residues" evidence="1">
    <location>
        <begin position="660"/>
        <end position="685"/>
    </location>
</feature>
<feature type="compositionally biased region" description="Polar residues" evidence="1">
    <location>
        <begin position="159"/>
        <end position="169"/>
    </location>
</feature>
<dbReference type="EMBL" id="AZGZ01000008">
    <property type="protein sequence ID" value="KZZ93451.1"/>
    <property type="molecule type" value="Genomic_DNA"/>
</dbReference>
<sequence>MESKKAMKDQADDDFEDSGFETKTPPPPERLIVQDEDMEHLAYDCVIGQLWHTWKRALRGSLSLMTYPGLRSTRPRVAHRQADDSRVYERSFMSNMDLSHVHDAPGPISHSEPDLPQTECVRDPTCKDIVRSRSKTLQDQKTPDAQGETDEAMERISQHYRSQSMTTSPAAKRRAMLLSSQARVKRPSPDDVDPVYVPSALDTVDIDRHLEEQSRSNKDRSASPDLSYYFEASANRRADRGEVNEEPMLTSCFTMQDPQESQEKQHTLPWLIPPEYKEGDKSSTSDCMSIKTRPPATAFSTTYSLHRANSRADSASGKILPSITSGFSSTKRPFTEESNQSPVSSMFRHLIPRNITSEGSDKSRVEVQSISSAPGLDDLLSRDGTIRMTYQSGRMRDIESRRTVERSRLPASAAREPSVRSDNSTRLLSEFIRSTGPEQLPEPRGASPRNRKGPQFQARDAGYDKEEDLHELAEFIRRGPPESHKKYGHKTVPMSIRVPQNYGTAPLEPYLSSSAGDSQASSMATPHSETDDTSAPSTPEKLAVDPFNDADLNNITLSEFLRTMPVPSEAQCGPSLLPAARRFQGFDGKPPSVRTMSTIQNRSCTTRSIKTVSMKPSVASLGRKSTFSSPSAPSSEYISMKDADTALRKTKQMLRKHKKTSADPYRDSPYGERDTPYGASLERERRTRKFANILRSRTDSTSPPIPSALSDGGPSGESRLSARDRSMSAADSSKHSMMSGSYGGNTSSVKVMISGPDDAMKARYKGSGGHVNDSFSSAGSRKQPRTITKLFKKAR</sequence>
<dbReference type="OrthoDB" id="4206519at2759"/>
<feature type="region of interest" description="Disordered" evidence="1">
    <location>
        <begin position="505"/>
        <end position="539"/>
    </location>
</feature>
<comment type="caution">
    <text evidence="2">The sequence shown here is derived from an EMBL/GenBank/DDBJ whole genome shotgun (WGS) entry which is preliminary data.</text>
</comment>
<evidence type="ECO:0000256" key="1">
    <source>
        <dbReference type="SAM" id="MobiDB-lite"/>
    </source>
</evidence>
<feature type="compositionally biased region" description="Basic and acidic residues" evidence="1">
    <location>
        <begin position="1"/>
        <end position="10"/>
    </location>
</feature>
<dbReference type="Proteomes" id="UP000242877">
    <property type="component" value="Unassembled WGS sequence"/>
</dbReference>
<feature type="region of interest" description="Disordered" evidence="1">
    <location>
        <begin position="131"/>
        <end position="226"/>
    </location>
</feature>
<feature type="compositionally biased region" description="Low complexity" evidence="1">
    <location>
        <begin position="512"/>
        <end position="524"/>
    </location>
</feature>
<feature type="compositionally biased region" description="Basic and acidic residues" evidence="1">
    <location>
        <begin position="205"/>
        <end position="222"/>
    </location>
</feature>
<feature type="region of interest" description="Disordered" evidence="1">
    <location>
        <begin position="393"/>
        <end position="464"/>
    </location>
</feature>
<feature type="region of interest" description="Disordered" evidence="1">
    <location>
        <begin position="1"/>
        <end position="30"/>
    </location>
</feature>
<name>A0A168A4A7_9EURO</name>
<feature type="region of interest" description="Disordered" evidence="1">
    <location>
        <begin position="615"/>
        <end position="795"/>
    </location>
</feature>